<feature type="non-terminal residue" evidence="2">
    <location>
        <position position="137"/>
    </location>
</feature>
<organism evidence="2 3">
    <name type="scientific">Cryomyces antarcticus</name>
    <dbReference type="NCBI Taxonomy" id="329879"/>
    <lineage>
        <taxon>Eukaryota</taxon>
        <taxon>Fungi</taxon>
        <taxon>Dikarya</taxon>
        <taxon>Ascomycota</taxon>
        <taxon>Pezizomycotina</taxon>
        <taxon>Dothideomycetes</taxon>
        <taxon>Dothideomycetes incertae sedis</taxon>
        <taxon>Cryomyces</taxon>
    </lineage>
</organism>
<proteinExistence type="predicted"/>
<dbReference type="InterPro" id="IPR037475">
    <property type="entry name" value="Sos7"/>
</dbReference>
<gene>
    <name evidence="2" type="ORF">LTR16_011070</name>
</gene>
<evidence type="ECO:0000256" key="1">
    <source>
        <dbReference type="SAM" id="MobiDB-lite"/>
    </source>
</evidence>
<sequence>YDIFRLQTTQLQTLPSAITSLSSTRSALISARPTPSMPTTPSLSLPLPATLDLLAQRRAQIVDLDAQLAQLQRTLPPKTQQLERAEEELRVLETRKREEVQKAKEAQRGREGGQGEELERRGRWGRGVEGALRAMLE</sequence>
<feature type="compositionally biased region" description="Basic and acidic residues" evidence="1">
    <location>
        <begin position="95"/>
        <end position="122"/>
    </location>
</feature>
<keyword evidence="3" id="KW-1185">Reference proteome</keyword>
<protein>
    <recommendedName>
        <fullName evidence="4">DASH complex subunit SPC19</fullName>
    </recommendedName>
</protein>
<accession>A0ABR0LII6</accession>
<dbReference type="EMBL" id="JAVRRA010019741">
    <property type="protein sequence ID" value="KAK5176856.1"/>
    <property type="molecule type" value="Genomic_DNA"/>
</dbReference>
<evidence type="ECO:0000313" key="3">
    <source>
        <dbReference type="Proteomes" id="UP001357485"/>
    </source>
</evidence>
<reference evidence="2 3" key="1">
    <citation type="submission" date="2023-08" db="EMBL/GenBank/DDBJ databases">
        <title>Black Yeasts Isolated from many extreme environments.</title>
        <authorList>
            <person name="Coleine C."/>
            <person name="Stajich J.E."/>
            <person name="Selbmann L."/>
        </authorList>
    </citation>
    <scope>NUCLEOTIDE SEQUENCE [LARGE SCALE GENOMIC DNA]</scope>
    <source>
        <strain evidence="2 3">CCFEE 536</strain>
    </source>
</reference>
<dbReference type="Proteomes" id="UP001357485">
    <property type="component" value="Unassembled WGS sequence"/>
</dbReference>
<evidence type="ECO:0000313" key="2">
    <source>
        <dbReference type="EMBL" id="KAK5176856.1"/>
    </source>
</evidence>
<feature type="region of interest" description="Disordered" evidence="1">
    <location>
        <begin position="95"/>
        <end position="124"/>
    </location>
</feature>
<dbReference type="PANTHER" id="PTHR37329">
    <property type="entry name" value="KINETOCHORE PROTEIN SOS7"/>
    <property type="match status" value="1"/>
</dbReference>
<comment type="caution">
    <text evidence="2">The sequence shown here is derived from an EMBL/GenBank/DDBJ whole genome shotgun (WGS) entry which is preliminary data.</text>
</comment>
<evidence type="ECO:0008006" key="4">
    <source>
        <dbReference type="Google" id="ProtNLM"/>
    </source>
</evidence>
<name>A0ABR0LII6_9PEZI</name>
<dbReference type="PANTHER" id="PTHR37329:SF1">
    <property type="entry name" value="KINETOCHORE PROTEIN SOS7"/>
    <property type="match status" value="1"/>
</dbReference>
<feature type="non-terminal residue" evidence="2">
    <location>
        <position position="1"/>
    </location>
</feature>